<dbReference type="InterPro" id="IPR033697">
    <property type="entry name" value="Ribonuclease_T2_eukaryotic"/>
</dbReference>
<reference evidence="4" key="2">
    <citation type="journal article" date="2022" name="Hortic Res">
        <title>The genome of Dioscorea zingiberensis sheds light on the biosynthesis, origin and evolution of the medicinally important diosgenin saponins.</title>
        <authorList>
            <person name="Li Y."/>
            <person name="Tan C."/>
            <person name="Li Z."/>
            <person name="Guo J."/>
            <person name="Li S."/>
            <person name="Chen X."/>
            <person name="Wang C."/>
            <person name="Dai X."/>
            <person name="Yang H."/>
            <person name="Song W."/>
            <person name="Hou L."/>
            <person name="Xu J."/>
            <person name="Tong Z."/>
            <person name="Xu A."/>
            <person name="Yuan X."/>
            <person name="Wang W."/>
            <person name="Yang Q."/>
            <person name="Chen L."/>
            <person name="Sun Z."/>
            <person name="Wang K."/>
            <person name="Pan B."/>
            <person name="Chen J."/>
            <person name="Bao Y."/>
            <person name="Liu F."/>
            <person name="Qi X."/>
            <person name="Gang D.R."/>
            <person name="Wen J."/>
            <person name="Li J."/>
        </authorList>
    </citation>
    <scope>NUCLEOTIDE SEQUENCE</scope>
    <source>
        <strain evidence="4">Dzin_1.0</strain>
    </source>
</reference>
<dbReference type="InterPro" id="IPR036430">
    <property type="entry name" value="RNase_T2-like_sf"/>
</dbReference>
<keyword evidence="2" id="KW-1015">Disulfide bond</keyword>
<dbReference type="AlphaFoldDB" id="A0A9D5CDH8"/>
<organism evidence="4 5">
    <name type="scientific">Dioscorea zingiberensis</name>
    <dbReference type="NCBI Taxonomy" id="325984"/>
    <lineage>
        <taxon>Eukaryota</taxon>
        <taxon>Viridiplantae</taxon>
        <taxon>Streptophyta</taxon>
        <taxon>Embryophyta</taxon>
        <taxon>Tracheophyta</taxon>
        <taxon>Spermatophyta</taxon>
        <taxon>Magnoliopsida</taxon>
        <taxon>Liliopsida</taxon>
        <taxon>Dioscoreales</taxon>
        <taxon>Dioscoreaceae</taxon>
        <taxon>Dioscorea</taxon>
    </lineage>
</organism>
<evidence type="ECO:0000256" key="1">
    <source>
        <dbReference type="ARBA" id="ARBA00007469"/>
    </source>
</evidence>
<dbReference type="InterPro" id="IPR001568">
    <property type="entry name" value="RNase_T2-like"/>
</dbReference>
<evidence type="ECO:0000313" key="5">
    <source>
        <dbReference type="Proteomes" id="UP001085076"/>
    </source>
</evidence>
<evidence type="ECO:0000313" key="4">
    <source>
        <dbReference type="EMBL" id="KAJ0971272.1"/>
    </source>
</evidence>
<reference evidence="4" key="1">
    <citation type="submission" date="2021-03" db="EMBL/GenBank/DDBJ databases">
        <authorList>
            <person name="Li Z."/>
            <person name="Yang C."/>
        </authorList>
    </citation>
    <scope>NUCLEOTIDE SEQUENCE</scope>
    <source>
        <strain evidence="4">Dzin_1.0</strain>
        <tissue evidence="4">Leaf</tissue>
    </source>
</reference>
<evidence type="ECO:0000256" key="2">
    <source>
        <dbReference type="ARBA" id="ARBA00023157"/>
    </source>
</evidence>
<dbReference type="GO" id="GO:0033897">
    <property type="term" value="F:ribonuclease T2 activity"/>
    <property type="evidence" value="ECO:0007669"/>
    <property type="project" value="InterPro"/>
</dbReference>
<sequence>MSLDKKKKKSMEYSSSCVPLMSLFLLGMLLSSPLASADFDFYYLVLMWPGTYCSQSKCCRPTTGPPPDDFIIRGLWPVNYTTESVVTKCGSEPFIKKELEELEYQLAWYWSNLKCPSNNGMSSWKSAWKTYGTCSNKAEKDYFELALNLRKEVDVLAALEKEGIIPRKGYPYNYINVLTAIKENIGVGAMIRCNSKDEIYEVYICMDKYGKSPIDCPFDLHFTCAPWIFLPEFDGNKLNKSETSFIKMPIDLY</sequence>
<proteinExistence type="inferred from homology"/>
<gene>
    <name evidence="4" type="ORF">J5N97_019231</name>
</gene>
<dbReference type="CDD" id="cd01061">
    <property type="entry name" value="RNase_T2_euk"/>
    <property type="match status" value="1"/>
</dbReference>
<dbReference type="OrthoDB" id="435754at2759"/>
<evidence type="ECO:0000256" key="3">
    <source>
        <dbReference type="RuleBase" id="RU004328"/>
    </source>
</evidence>
<dbReference type="Proteomes" id="UP001085076">
    <property type="component" value="Miscellaneous, Linkage group lg05"/>
</dbReference>
<dbReference type="Gene3D" id="3.90.730.10">
    <property type="entry name" value="Ribonuclease T2-like"/>
    <property type="match status" value="1"/>
</dbReference>
<comment type="similarity">
    <text evidence="1 3">Belongs to the RNase T2 family.</text>
</comment>
<dbReference type="PANTHER" id="PTHR11240:SF57">
    <property type="entry name" value="OS09G0538000 PROTEIN"/>
    <property type="match status" value="1"/>
</dbReference>
<comment type="caution">
    <text evidence="4">The sequence shown here is derived from an EMBL/GenBank/DDBJ whole genome shotgun (WGS) entry which is preliminary data.</text>
</comment>
<dbReference type="GO" id="GO:0005576">
    <property type="term" value="C:extracellular region"/>
    <property type="evidence" value="ECO:0007669"/>
    <property type="project" value="TreeGrafter"/>
</dbReference>
<dbReference type="Pfam" id="PF00445">
    <property type="entry name" value="Ribonuclease_T2"/>
    <property type="match status" value="1"/>
</dbReference>
<dbReference type="SUPFAM" id="SSF55895">
    <property type="entry name" value="Ribonuclease Rh-like"/>
    <property type="match status" value="1"/>
</dbReference>
<dbReference type="GO" id="GO:0003723">
    <property type="term" value="F:RNA binding"/>
    <property type="evidence" value="ECO:0007669"/>
    <property type="project" value="InterPro"/>
</dbReference>
<keyword evidence="5" id="KW-1185">Reference proteome</keyword>
<dbReference type="EMBL" id="JAGGNH010000005">
    <property type="protein sequence ID" value="KAJ0971272.1"/>
    <property type="molecule type" value="Genomic_DNA"/>
</dbReference>
<accession>A0A9D5CDH8</accession>
<name>A0A9D5CDH8_9LILI</name>
<dbReference type="PANTHER" id="PTHR11240">
    <property type="entry name" value="RIBONUCLEASE T2"/>
    <property type="match status" value="1"/>
</dbReference>
<protein>
    <submittedName>
        <fullName evidence="4">Uncharacterized protein</fullName>
    </submittedName>
</protein>
<dbReference type="GO" id="GO:0006401">
    <property type="term" value="P:RNA catabolic process"/>
    <property type="evidence" value="ECO:0007669"/>
    <property type="project" value="TreeGrafter"/>
</dbReference>